<sequence length="1075" mass="109716">MSFARLCRQIVASILIYSQVLQIAIAAPLLTALPAQQGKPTTNSPTMSAGPLTPLLNATQTGKLNNLSLSNQQLGFYSPLNFGVNYSDLTGTFFNAHYVLPLGEKLAIGALGEYGAGQYRFNGTLGYGFTPSSQMKFTAERLGQRLPFQFDSGDIRARVSQDAYGLRFQQLLNLALFQGVNAGGYYAQADNKDLNPVIFTSDGNNCAGYRAGLQCINYRHIAGARSMGLDAGVNLLLTPTTFVNGNLYYDQVHYNPLFSSTSNKDRNGIGAGVKINQLLNEHFKLNGEATAREIYNTYQAGLSWLPNPHKTKLAWELSVIGQHITSHNATPDNNSISLQINFLADNNKRYQKQELLGQQNLNDIAQWVSAPAVKMNQVLVIAEQVTKLLAPTITGINPSNGPFAGGNVVTITGSNFIPGLLLYFGSQLATNVQILSPTQIQATVPASSAPFTASNPVNLMIQNPDGQQALLPNGYTYISAALPTITTISPNQGSNAGGETVVISGTNFAGASVTIGGAAATIVSINDTQITILTPALPSTAGPVNVVITTPQGSITSSGGFTYLATPPQPTGLTIPPGGASLSGNGVAGDTIIVTDAAGVQVGTGVVQSDGTFNIILNPAQNNGQILTVVQSNGTNSSAPVTITAPNESAPNPPTALNVSSDGTTLTGQGEAGTTVTVTDPSGNVIGTGLVPSTGGFSIPLNPPQVNGEILTVVLTNGSGNSSSPVTVQAPDVTPPAPPTDLFFNSNGTTLSGNGEAGTTATVTNASGVVLGSAVVSAAGSFTVNLTPPQTNGEILTVVLTNSNGDSSTPVEVQAPDITAPAAPTNLLVNNNGTELSGNGEAGTTATVTDASGVVLGSAVVGAAGTFTITFTTPQINGELLSVFLTDNVGNVSPTVTIQAPDITPPAPPTNLVIYNNGTELSGNGEAGTTATVTDASGVVLGSAVVGAAGTFTITFTTPQINGELLSVFLTDNVGNVSPTVTIQAPDITPPAPPTNLVIYNNGTELSGNGEAGNTITVTNGGNPIGTAIVDVNGDFVVALSPPATSGETLQVTSTDEAGNVSIPASVTALAPQST</sequence>
<dbReference type="InterPro" id="IPR041498">
    <property type="entry name" value="Big_6"/>
</dbReference>
<dbReference type="Pfam" id="PF01833">
    <property type="entry name" value="TIG"/>
    <property type="match status" value="2"/>
</dbReference>
<dbReference type="EMBL" id="JBGORX010000002">
    <property type="protein sequence ID" value="MFJ1268657.1"/>
    <property type="molecule type" value="Genomic_DNA"/>
</dbReference>
<keyword evidence="4" id="KW-1185">Reference proteome</keyword>
<evidence type="ECO:0000256" key="1">
    <source>
        <dbReference type="ARBA" id="ARBA00022729"/>
    </source>
</evidence>
<feature type="domain" description="IPT/TIG" evidence="2">
    <location>
        <begin position="482"/>
        <end position="564"/>
    </location>
</feature>
<protein>
    <submittedName>
        <fullName evidence="3">Ig-like domain-containing protein</fullName>
    </submittedName>
</protein>
<organism evidence="3 4">
    <name type="scientific">Legionella lytica</name>
    <dbReference type="NCBI Taxonomy" id="96232"/>
    <lineage>
        <taxon>Bacteria</taxon>
        <taxon>Pseudomonadati</taxon>
        <taxon>Pseudomonadota</taxon>
        <taxon>Gammaproteobacteria</taxon>
        <taxon>Legionellales</taxon>
        <taxon>Legionellaceae</taxon>
        <taxon>Legionella</taxon>
    </lineage>
</organism>
<dbReference type="Proteomes" id="UP001615550">
    <property type="component" value="Unassembled WGS sequence"/>
</dbReference>
<evidence type="ECO:0000313" key="4">
    <source>
        <dbReference type="Proteomes" id="UP001615550"/>
    </source>
</evidence>
<dbReference type="PANTHER" id="PTHR46769:SF2">
    <property type="entry name" value="FIBROCYSTIN-L ISOFORM 2 PRECURSOR-RELATED"/>
    <property type="match status" value="1"/>
</dbReference>
<dbReference type="PANTHER" id="PTHR46769">
    <property type="entry name" value="POLYCYSTIC KIDNEY AND HEPATIC DISEASE 1 (AUTOSOMAL RECESSIVE)-LIKE 1"/>
    <property type="match status" value="1"/>
</dbReference>
<dbReference type="CDD" id="cd00102">
    <property type="entry name" value="IPT"/>
    <property type="match status" value="2"/>
</dbReference>
<dbReference type="Pfam" id="PF17936">
    <property type="entry name" value="Big_6"/>
    <property type="match status" value="6"/>
</dbReference>
<name>A0ABW8D7I0_9GAMM</name>
<proteinExistence type="predicted"/>
<dbReference type="Gene3D" id="2.60.40.10">
    <property type="entry name" value="Immunoglobulins"/>
    <property type="match status" value="7"/>
</dbReference>
<accession>A0ABW8D7I0</accession>
<dbReference type="RefSeq" id="WP_400187499.1">
    <property type="nucleotide sequence ID" value="NZ_JBGORX010000002.1"/>
</dbReference>
<feature type="domain" description="IPT/TIG" evidence="2">
    <location>
        <begin position="390"/>
        <end position="478"/>
    </location>
</feature>
<dbReference type="InterPro" id="IPR052387">
    <property type="entry name" value="Fibrocystin"/>
</dbReference>
<dbReference type="SMART" id="SM00429">
    <property type="entry name" value="IPT"/>
    <property type="match status" value="2"/>
</dbReference>
<gene>
    <name evidence="3" type="ORF">ACD661_08845</name>
</gene>
<dbReference type="SUPFAM" id="SSF81296">
    <property type="entry name" value="E set domains"/>
    <property type="match status" value="2"/>
</dbReference>
<evidence type="ECO:0000313" key="3">
    <source>
        <dbReference type="EMBL" id="MFJ1268657.1"/>
    </source>
</evidence>
<keyword evidence="1" id="KW-0732">Signal</keyword>
<reference evidence="3 4" key="1">
    <citation type="submission" date="2024-08" db="EMBL/GenBank/DDBJ databases">
        <title>Draft Genome Sequence of Legionella lytica strain DSB2004, Isolated From a Fire Sprinkler System.</title>
        <authorList>
            <person name="Everhart A.D."/>
            <person name="Kidane D.T."/>
            <person name="Farone A.L."/>
            <person name="Farone M.B."/>
        </authorList>
    </citation>
    <scope>NUCLEOTIDE SEQUENCE [LARGE SCALE GENOMIC DNA]</scope>
    <source>
        <strain evidence="3 4">DSB2004</strain>
    </source>
</reference>
<comment type="caution">
    <text evidence="3">The sequence shown here is derived from an EMBL/GenBank/DDBJ whole genome shotgun (WGS) entry which is preliminary data.</text>
</comment>
<evidence type="ECO:0000259" key="2">
    <source>
        <dbReference type="SMART" id="SM00429"/>
    </source>
</evidence>
<dbReference type="InterPro" id="IPR014756">
    <property type="entry name" value="Ig_E-set"/>
</dbReference>
<dbReference type="InterPro" id="IPR013783">
    <property type="entry name" value="Ig-like_fold"/>
</dbReference>
<dbReference type="InterPro" id="IPR002909">
    <property type="entry name" value="IPT_dom"/>
</dbReference>